<accession>A0A1H8PSU6</accession>
<evidence type="ECO:0000313" key="4">
    <source>
        <dbReference type="Proteomes" id="UP000198939"/>
    </source>
</evidence>
<protein>
    <submittedName>
        <fullName evidence="1">Uncharacterized protein</fullName>
    </submittedName>
</protein>
<dbReference type="Proteomes" id="UP000183063">
    <property type="component" value="Unassembled WGS sequence"/>
</dbReference>
<keyword evidence="4" id="KW-1185">Reference proteome</keyword>
<evidence type="ECO:0000313" key="2">
    <source>
        <dbReference type="EMBL" id="SEO45102.1"/>
    </source>
</evidence>
<dbReference type="AlphaFoldDB" id="A0A1H8PSU6"/>
<reference evidence="2 4" key="1">
    <citation type="submission" date="2016-10" db="EMBL/GenBank/DDBJ databases">
        <authorList>
            <person name="Varghese N."/>
            <person name="Submissions S."/>
        </authorList>
    </citation>
    <scope>NUCLEOTIDE SEQUENCE [LARGE SCALE GENOMIC DNA]</scope>
    <source>
        <strain evidence="2 4">CGMCC 1.7071</strain>
    </source>
</reference>
<dbReference type="STRING" id="501024.RTCCBAU85039_3540"/>
<dbReference type="EMBL" id="FOCV01000017">
    <property type="protein sequence ID" value="SEO45102.1"/>
    <property type="molecule type" value="Genomic_DNA"/>
</dbReference>
<organism evidence="1 3">
    <name type="scientific">Rhizobium tibeticum</name>
    <dbReference type="NCBI Taxonomy" id="501024"/>
    <lineage>
        <taxon>Bacteria</taxon>
        <taxon>Pseudomonadati</taxon>
        <taxon>Pseudomonadota</taxon>
        <taxon>Alphaproteobacteria</taxon>
        <taxon>Hyphomicrobiales</taxon>
        <taxon>Rhizobiaceae</taxon>
        <taxon>Rhizobium/Agrobacterium group</taxon>
        <taxon>Rhizobium</taxon>
    </lineage>
</organism>
<reference evidence="3" key="2">
    <citation type="submission" date="2016-10" db="EMBL/GenBank/DDBJ databases">
        <authorList>
            <person name="Wibberg D."/>
        </authorList>
    </citation>
    <scope>NUCLEOTIDE SEQUENCE [LARGE SCALE GENOMIC DNA]</scope>
</reference>
<evidence type="ECO:0000313" key="3">
    <source>
        <dbReference type="Proteomes" id="UP000183063"/>
    </source>
</evidence>
<dbReference type="Proteomes" id="UP000198939">
    <property type="component" value="Unassembled WGS sequence"/>
</dbReference>
<reference evidence="1" key="3">
    <citation type="submission" date="2016-10" db="EMBL/GenBank/DDBJ databases">
        <authorList>
            <person name="de Groot N.N."/>
        </authorList>
    </citation>
    <scope>NUCLEOTIDE SEQUENCE [LARGE SCALE GENOMIC DNA]</scope>
    <source>
        <strain evidence="1">CCBAU85039</strain>
    </source>
</reference>
<sequence length="126" mass="13689">MNCTFFSVVSTSLSIASGLAQICTLERIVTISSGRFPRKPGTSASAYSHRWNSFDTDHKTIPCNDGRNMLGGQTDSAAALVVRAKITRQHDCARRTLRSKSTSLGANFPIPAAGRAMTSAHWRSMR</sequence>
<name>A0A1H8PSU6_9HYPH</name>
<dbReference type="EMBL" id="FNXB01000017">
    <property type="protein sequence ID" value="SEH99042.1"/>
    <property type="molecule type" value="Genomic_DNA"/>
</dbReference>
<gene>
    <name evidence="1" type="ORF">RTCCBAU85039_3540</name>
    <name evidence="2" type="ORF">SAMN05216228_1017101</name>
</gene>
<evidence type="ECO:0000313" key="1">
    <source>
        <dbReference type="EMBL" id="SEH99042.1"/>
    </source>
</evidence>
<proteinExistence type="predicted"/>